<evidence type="ECO:0000256" key="8">
    <source>
        <dbReference type="ARBA" id="ARBA00023136"/>
    </source>
</evidence>
<keyword evidence="5" id="KW-0735">Signal-anchor</keyword>
<reference evidence="14" key="1">
    <citation type="submission" date="2025-08" db="UniProtKB">
        <authorList>
            <consortium name="RefSeq"/>
        </authorList>
    </citation>
    <scope>IDENTIFICATION</scope>
    <source>
        <tissue evidence="14">Tentacle</tissue>
    </source>
</reference>
<feature type="region of interest" description="Disordered" evidence="11">
    <location>
        <begin position="35"/>
        <end position="74"/>
    </location>
</feature>
<proteinExistence type="inferred from homology"/>
<evidence type="ECO:0000256" key="5">
    <source>
        <dbReference type="ARBA" id="ARBA00022968"/>
    </source>
</evidence>
<keyword evidence="10" id="KW-0325">Glycoprotein</keyword>
<evidence type="ECO:0000256" key="11">
    <source>
        <dbReference type="SAM" id="MobiDB-lite"/>
    </source>
</evidence>
<dbReference type="FunCoup" id="A0A6P8I100">
    <property type="interactions" value="1583"/>
</dbReference>
<dbReference type="KEGG" id="aten:116294987"/>
<dbReference type="OrthoDB" id="10019582at2759"/>
<evidence type="ECO:0000256" key="9">
    <source>
        <dbReference type="ARBA" id="ARBA00023157"/>
    </source>
</evidence>
<evidence type="ECO:0000256" key="4">
    <source>
        <dbReference type="ARBA" id="ARBA00022692"/>
    </source>
</evidence>
<dbReference type="Pfam" id="PF03567">
    <property type="entry name" value="Sulfotransfer_2"/>
    <property type="match status" value="1"/>
</dbReference>
<dbReference type="GeneID" id="116294987"/>
<comment type="similarity">
    <text evidence="2">Belongs to the sulfotransferase 3 family.</text>
</comment>
<dbReference type="GO" id="GO:0004394">
    <property type="term" value="F:heparan sulfate 2-sulfotransferase activity"/>
    <property type="evidence" value="ECO:0007669"/>
    <property type="project" value="TreeGrafter"/>
</dbReference>
<evidence type="ECO:0000313" key="14">
    <source>
        <dbReference type="RefSeq" id="XP_031558550.1"/>
    </source>
</evidence>
<dbReference type="FunFam" id="3.40.50.300:FF:001418">
    <property type="entry name" value="Heparan sulfate 2-o-sulfotransferase"/>
    <property type="match status" value="1"/>
</dbReference>
<dbReference type="InterPro" id="IPR005331">
    <property type="entry name" value="Sulfotransferase"/>
</dbReference>
<keyword evidence="3" id="KW-0808">Transferase</keyword>
<evidence type="ECO:0000256" key="1">
    <source>
        <dbReference type="ARBA" id="ARBA00004323"/>
    </source>
</evidence>
<evidence type="ECO:0000256" key="10">
    <source>
        <dbReference type="ARBA" id="ARBA00023180"/>
    </source>
</evidence>
<keyword evidence="6 12" id="KW-1133">Transmembrane helix</keyword>
<dbReference type="Proteomes" id="UP000515163">
    <property type="component" value="Unplaced"/>
</dbReference>
<dbReference type="PANTHER" id="PTHR12129">
    <property type="entry name" value="HEPARAN SULFATE 2-O-SULFOTRANSFERASE"/>
    <property type="match status" value="1"/>
</dbReference>
<dbReference type="RefSeq" id="XP_031558550.1">
    <property type="nucleotide sequence ID" value="XM_031702690.1"/>
</dbReference>
<protein>
    <submittedName>
        <fullName evidence="14">Heparan sulfate 2-O-sulfotransferase 1-like</fullName>
    </submittedName>
</protein>
<evidence type="ECO:0000256" key="6">
    <source>
        <dbReference type="ARBA" id="ARBA00022989"/>
    </source>
</evidence>
<keyword evidence="8 12" id="KW-0472">Membrane</keyword>
<sequence>MFGRGLVNKLPVLIVLVVVGILELQILKISEIKNQPKSQGPIHEDHKNPIESKDVRNTVSEDDKDVDESETLTEGAKPSAMVGFDDYSIDDNAIIIYNRVPKTASTSFMGVVYDLCEQNSFHSIHLNITKNQHVLSVADQLRLANNITRWTDRLPALYHGHVEYINFRKLGVSKRIFYINIIRKPLDRLVSYYYFLRFGDTFRPYKRRSRRGDKETFDECVQEQHRDCKPERLWLQIPFFCGHAPQCQSPGNRWALEQAKRHLIEDYLLVGLTEELADFVMVLESVLPRFFKGATKVFLEGNKSHLRKTASKKPLEESTILHFQQNKIWKMENEFYEFAKKVFYTEKKRTMLQRNRDVVSSPVQFFYEKIRPKS</sequence>
<organism evidence="13 14">
    <name type="scientific">Actinia tenebrosa</name>
    <name type="common">Australian red waratah sea anemone</name>
    <dbReference type="NCBI Taxonomy" id="6105"/>
    <lineage>
        <taxon>Eukaryota</taxon>
        <taxon>Metazoa</taxon>
        <taxon>Cnidaria</taxon>
        <taxon>Anthozoa</taxon>
        <taxon>Hexacorallia</taxon>
        <taxon>Actiniaria</taxon>
        <taxon>Actiniidae</taxon>
        <taxon>Actinia</taxon>
    </lineage>
</organism>
<gene>
    <name evidence="14" type="primary">LOC116294987</name>
</gene>
<dbReference type="SUPFAM" id="SSF52540">
    <property type="entry name" value="P-loop containing nucleoside triphosphate hydrolases"/>
    <property type="match status" value="1"/>
</dbReference>
<feature type="compositionally biased region" description="Acidic residues" evidence="11">
    <location>
        <begin position="62"/>
        <end position="71"/>
    </location>
</feature>
<keyword evidence="4 12" id="KW-0812">Transmembrane</keyword>
<dbReference type="PANTHER" id="PTHR12129:SF17">
    <property type="entry name" value="HEPARAN SULFATE 2-O-SULFOTRANSFERASE 1"/>
    <property type="match status" value="1"/>
</dbReference>
<feature type="transmembrane region" description="Helical" evidence="12">
    <location>
        <begin position="6"/>
        <end position="27"/>
    </location>
</feature>
<dbReference type="GO" id="GO:0000139">
    <property type="term" value="C:Golgi membrane"/>
    <property type="evidence" value="ECO:0007669"/>
    <property type="project" value="UniProtKB-SubCell"/>
</dbReference>
<feature type="compositionally biased region" description="Basic and acidic residues" evidence="11">
    <location>
        <begin position="42"/>
        <end position="61"/>
    </location>
</feature>
<dbReference type="InterPro" id="IPR007734">
    <property type="entry name" value="Heparan_SO4_2-O-STrfase"/>
</dbReference>
<keyword evidence="7" id="KW-0333">Golgi apparatus</keyword>
<dbReference type="Gene3D" id="3.40.50.300">
    <property type="entry name" value="P-loop containing nucleotide triphosphate hydrolases"/>
    <property type="match status" value="1"/>
</dbReference>
<dbReference type="InterPro" id="IPR027417">
    <property type="entry name" value="P-loop_NTPase"/>
</dbReference>
<accession>A0A6P8I100</accession>
<evidence type="ECO:0000256" key="7">
    <source>
        <dbReference type="ARBA" id="ARBA00023034"/>
    </source>
</evidence>
<evidence type="ECO:0000256" key="3">
    <source>
        <dbReference type="ARBA" id="ARBA00022679"/>
    </source>
</evidence>
<dbReference type="GO" id="GO:0009101">
    <property type="term" value="P:glycoprotein biosynthetic process"/>
    <property type="evidence" value="ECO:0007669"/>
    <property type="project" value="UniProtKB-ARBA"/>
</dbReference>
<evidence type="ECO:0000313" key="13">
    <source>
        <dbReference type="Proteomes" id="UP000515163"/>
    </source>
</evidence>
<evidence type="ECO:0000256" key="2">
    <source>
        <dbReference type="ARBA" id="ARBA00010569"/>
    </source>
</evidence>
<name>A0A6P8I100_ACTTE</name>
<comment type="subcellular location">
    <subcellularLocation>
        <location evidence="1">Golgi apparatus membrane</location>
        <topology evidence="1">Single-pass type II membrane protein</topology>
    </subcellularLocation>
</comment>
<dbReference type="InParanoid" id="A0A6P8I100"/>
<keyword evidence="9" id="KW-1015">Disulfide bond</keyword>
<evidence type="ECO:0000256" key="12">
    <source>
        <dbReference type="SAM" id="Phobius"/>
    </source>
</evidence>
<dbReference type="AlphaFoldDB" id="A0A6P8I100"/>
<keyword evidence="13" id="KW-1185">Reference proteome</keyword>